<protein>
    <recommendedName>
        <fullName evidence="3">Pyrrolo-quinoline quinone repeat domain-containing protein</fullName>
    </recommendedName>
</protein>
<dbReference type="GO" id="GO:0000209">
    <property type="term" value="P:protein polyubiquitination"/>
    <property type="evidence" value="ECO:0007669"/>
    <property type="project" value="TreeGrafter"/>
</dbReference>
<feature type="domain" description="Pyrrolo-quinoline quinone repeat" evidence="3">
    <location>
        <begin position="265"/>
        <end position="329"/>
    </location>
</feature>
<dbReference type="EMBL" id="NHRY01000016">
    <property type="protein sequence ID" value="PPQ40822.1"/>
    <property type="molecule type" value="Genomic_DNA"/>
</dbReference>
<evidence type="ECO:0000256" key="1">
    <source>
        <dbReference type="SAM" id="MobiDB-lite"/>
    </source>
</evidence>
<gene>
    <name evidence="4" type="ORF">CCS01_00280</name>
</gene>
<evidence type="ECO:0000313" key="4">
    <source>
        <dbReference type="EMBL" id="PPQ40822.1"/>
    </source>
</evidence>
<dbReference type="GO" id="GO:0008270">
    <property type="term" value="F:zinc ion binding"/>
    <property type="evidence" value="ECO:0007669"/>
    <property type="project" value="UniProtKB-KW"/>
</dbReference>
<dbReference type="GO" id="GO:0061630">
    <property type="term" value="F:ubiquitin protein ligase activity"/>
    <property type="evidence" value="ECO:0007669"/>
    <property type="project" value="TreeGrafter"/>
</dbReference>
<evidence type="ECO:0000313" key="5">
    <source>
        <dbReference type="Proteomes" id="UP000239724"/>
    </source>
</evidence>
<feature type="signal peptide" evidence="2">
    <location>
        <begin position="1"/>
        <end position="48"/>
    </location>
</feature>
<feature type="chain" id="PRO_5015460973" description="Pyrrolo-quinoline quinone repeat domain-containing protein" evidence="2">
    <location>
        <begin position="49"/>
        <end position="405"/>
    </location>
</feature>
<dbReference type="InterPro" id="IPR011042">
    <property type="entry name" value="6-blade_b-propeller_TolB-like"/>
</dbReference>
<proteinExistence type="predicted"/>
<organism evidence="4 5">
    <name type="scientific">Rhodopila globiformis</name>
    <name type="common">Rhodopseudomonas globiformis</name>
    <dbReference type="NCBI Taxonomy" id="1071"/>
    <lineage>
        <taxon>Bacteria</taxon>
        <taxon>Pseudomonadati</taxon>
        <taxon>Pseudomonadota</taxon>
        <taxon>Alphaproteobacteria</taxon>
        <taxon>Acetobacterales</taxon>
        <taxon>Acetobacteraceae</taxon>
        <taxon>Rhodopila</taxon>
    </lineage>
</organism>
<keyword evidence="5" id="KW-1185">Reference proteome</keyword>
<dbReference type="GO" id="GO:0043161">
    <property type="term" value="P:proteasome-mediated ubiquitin-dependent protein catabolic process"/>
    <property type="evidence" value="ECO:0007669"/>
    <property type="project" value="TreeGrafter"/>
</dbReference>
<dbReference type="Pfam" id="PF13360">
    <property type="entry name" value="PQQ_2"/>
    <property type="match status" value="1"/>
</dbReference>
<evidence type="ECO:0000259" key="3">
    <source>
        <dbReference type="Pfam" id="PF13360"/>
    </source>
</evidence>
<keyword evidence="2" id="KW-0732">Signal</keyword>
<evidence type="ECO:0000256" key="2">
    <source>
        <dbReference type="SAM" id="SignalP"/>
    </source>
</evidence>
<dbReference type="InterPro" id="IPR002372">
    <property type="entry name" value="PQQ_rpt_dom"/>
</dbReference>
<dbReference type="SUPFAM" id="SSF63829">
    <property type="entry name" value="Calcium-dependent phosphotriesterase"/>
    <property type="match status" value="1"/>
</dbReference>
<dbReference type="InterPro" id="IPR050952">
    <property type="entry name" value="TRIM-NHL_E3_ligases"/>
</dbReference>
<dbReference type="PANTHER" id="PTHR24104:SF25">
    <property type="entry name" value="PROTEIN LIN-41"/>
    <property type="match status" value="1"/>
</dbReference>
<dbReference type="Gene3D" id="2.120.10.30">
    <property type="entry name" value="TolB, C-terminal domain"/>
    <property type="match status" value="1"/>
</dbReference>
<dbReference type="PANTHER" id="PTHR24104">
    <property type="entry name" value="E3 UBIQUITIN-PROTEIN LIGASE NHLRC1-RELATED"/>
    <property type="match status" value="1"/>
</dbReference>
<feature type="region of interest" description="Disordered" evidence="1">
    <location>
        <begin position="77"/>
        <end position="97"/>
    </location>
</feature>
<sequence length="405" mass="45355">MKWRCRRAGSATARGFGFIMLFRFSAAPMRGAALLAATCLSVAVGASAAEPSDGHAHKPKGHRVTVTEEMIGAGIVSSGVKLPPPPPATGTRDNPVPSWNNPLPLPIVIADRRNNRLLEVTPDKQIVWEFDSPNLTFYRGNDDVNFTQDGRTMVVNEEDNYDLHMLDYASRQLKWTYGMPNMRGRGEGYLNFPDDARLLPDGRLIVADIRNCRLLTIDPKTSQTLRQWGKPGVCKHNPPETFAYPNDFNYYPNGDYLITEIPDAWITRLSPDGHVVWSVRAPHVHYPSDARPAADGNIIVADFTKPGGVVIFNPQTGKVVWEYRVPEGEKALDHPSLAVELPNGNVLLNDDHRERVLVIDRQTKAFIWQYGQTDTRGHTPGLLWYPDSVDIDFYHDWKAALARKP</sequence>
<dbReference type="Proteomes" id="UP000239724">
    <property type="component" value="Unassembled WGS sequence"/>
</dbReference>
<accession>A0A2S6NPF7</accession>
<name>A0A2S6NPF7_RHOGL</name>
<reference evidence="4 5" key="1">
    <citation type="journal article" date="2018" name="Arch. Microbiol.">
        <title>New insights into the metabolic potential of the phototrophic purple bacterium Rhodopila globiformis DSM 161(T) from its draft genome sequence and evidence for a vanadium-dependent nitrogenase.</title>
        <authorList>
            <person name="Imhoff J.F."/>
            <person name="Rahn T."/>
            <person name="Kunzel S."/>
            <person name="Neulinger S.C."/>
        </authorList>
    </citation>
    <scope>NUCLEOTIDE SEQUENCE [LARGE SCALE GENOMIC DNA]</scope>
    <source>
        <strain evidence="4 5">DSM 161</strain>
    </source>
</reference>
<comment type="caution">
    <text evidence="4">The sequence shown here is derived from an EMBL/GenBank/DDBJ whole genome shotgun (WGS) entry which is preliminary data.</text>
</comment>
<dbReference type="AlphaFoldDB" id="A0A2S6NPF7"/>